<organism evidence="1 2">
    <name type="scientific">Aspergillus versicolor CBS 583.65</name>
    <dbReference type="NCBI Taxonomy" id="1036611"/>
    <lineage>
        <taxon>Eukaryota</taxon>
        <taxon>Fungi</taxon>
        <taxon>Dikarya</taxon>
        <taxon>Ascomycota</taxon>
        <taxon>Pezizomycotina</taxon>
        <taxon>Eurotiomycetes</taxon>
        <taxon>Eurotiomycetidae</taxon>
        <taxon>Eurotiales</taxon>
        <taxon>Aspergillaceae</taxon>
        <taxon>Aspergillus</taxon>
        <taxon>Aspergillus subgen. Nidulantes</taxon>
    </lineage>
</organism>
<dbReference type="RefSeq" id="XP_040672655.1">
    <property type="nucleotide sequence ID" value="XM_040810851.1"/>
</dbReference>
<proteinExistence type="predicted"/>
<dbReference type="Proteomes" id="UP000184073">
    <property type="component" value="Unassembled WGS sequence"/>
</dbReference>
<evidence type="ECO:0000313" key="1">
    <source>
        <dbReference type="EMBL" id="OJJ06893.1"/>
    </source>
</evidence>
<keyword evidence="2" id="KW-1185">Reference proteome</keyword>
<sequence length="169" mass="19080">MWQTSSSSGANERMLLIFCRHTQTYLSRTGISDAGLGLLRQSMILLNSIDSGIFSQVVFIPCPRSMFLGVDRCCDVRPRHRYLSTPDPTENGFVNENVAYLTSTPELLQLLSTCQPALFSKVYQIASNLIPGNYILDSHYYKTAEFFLSASIHRMSKPLQLTYLINNMP</sequence>
<dbReference type="GeneID" id="63726362"/>
<dbReference type="VEuPathDB" id="FungiDB:ASPVEDRAFT_343705"/>
<protein>
    <submittedName>
        <fullName evidence="1">Uncharacterized protein</fullName>
    </submittedName>
</protein>
<evidence type="ECO:0000313" key="2">
    <source>
        <dbReference type="Proteomes" id="UP000184073"/>
    </source>
</evidence>
<gene>
    <name evidence="1" type="ORF">ASPVEDRAFT_343705</name>
</gene>
<dbReference type="AlphaFoldDB" id="A0A1L9PZH7"/>
<reference evidence="2" key="1">
    <citation type="journal article" date="2017" name="Genome Biol.">
        <title>Comparative genomics reveals high biological diversity and specific adaptations in the industrially and medically important fungal genus Aspergillus.</title>
        <authorList>
            <person name="de Vries R.P."/>
            <person name="Riley R."/>
            <person name="Wiebenga A."/>
            <person name="Aguilar-Osorio G."/>
            <person name="Amillis S."/>
            <person name="Uchima C.A."/>
            <person name="Anderluh G."/>
            <person name="Asadollahi M."/>
            <person name="Askin M."/>
            <person name="Barry K."/>
            <person name="Battaglia E."/>
            <person name="Bayram O."/>
            <person name="Benocci T."/>
            <person name="Braus-Stromeyer S.A."/>
            <person name="Caldana C."/>
            <person name="Canovas D."/>
            <person name="Cerqueira G.C."/>
            <person name="Chen F."/>
            <person name="Chen W."/>
            <person name="Choi C."/>
            <person name="Clum A."/>
            <person name="Dos Santos R.A."/>
            <person name="Damasio A.R."/>
            <person name="Diallinas G."/>
            <person name="Emri T."/>
            <person name="Fekete E."/>
            <person name="Flipphi M."/>
            <person name="Freyberg S."/>
            <person name="Gallo A."/>
            <person name="Gournas C."/>
            <person name="Habgood R."/>
            <person name="Hainaut M."/>
            <person name="Harispe M.L."/>
            <person name="Henrissat B."/>
            <person name="Hilden K.S."/>
            <person name="Hope R."/>
            <person name="Hossain A."/>
            <person name="Karabika E."/>
            <person name="Karaffa L."/>
            <person name="Karanyi Z."/>
            <person name="Krasevec N."/>
            <person name="Kuo A."/>
            <person name="Kusch H."/>
            <person name="LaButti K."/>
            <person name="Lagendijk E.L."/>
            <person name="Lapidus A."/>
            <person name="Levasseur A."/>
            <person name="Lindquist E."/>
            <person name="Lipzen A."/>
            <person name="Logrieco A.F."/>
            <person name="MacCabe A."/>
            <person name="Maekelae M.R."/>
            <person name="Malavazi I."/>
            <person name="Melin P."/>
            <person name="Meyer V."/>
            <person name="Mielnichuk N."/>
            <person name="Miskei M."/>
            <person name="Molnar A.P."/>
            <person name="Mule G."/>
            <person name="Ngan C.Y."/>
            <person name="Orejas M."/>
            <person name="Orosz E."/>
            <person name="Ouedraogo J.P."/>
            <person name="Overkamp K.M."/>
            <person name="Park H.-S."/>
            <person name="Perrone G."/>
            <person name="Piumi F."/>
            <person name="Punt P.J."/>
            <person name="Ram A.F."/>
            <person name="Ramon A."/>
            <person name="Rauscher S."/>
            <person name="Record E."/>
            <person name="Riano-Pachon D.M."/>
            <person name="Robert V."/>
            <person name="Roehrig J."/>
            <person name="Ruller R."/>
            <person name="Salamov A."/>
            <person name="Salih N.S."/>
            <person name="Samson R.A."/>
            <person name="Sandor E."/>
            <person name="Sanguinetti M."/>
            <person name="Schuetze T."/>
            <person name="Sepcic K."/>
            <person name="Shelest E."/>
            <person name="Sherlock G."/>
            <person name="Sophianopoulou V."/>
            <person name="Squina F.M."/>
            <person name="Sun H."/>
            <person name="Susca A."/>
            <person name="Todd R.B."/>
            <person name="Tsang A."/>
            <person name="Unkles S.E."/>
            <person name="van de Wiele N."/>
            <person name="van Rossen-Uffink D."/>
            <person name="Oliveira J.V."/>
            <person name="Vesth T.C."/>
            <person name="Visser J."/>
            <person name="Yu J.-H."/>
            <person name="Zhou M."/>
            <person name="Andersen M.R."/>
            <person name="Archer D.B."/>
            <person name="Baker S.E."/>
            <person name="Benoit I."/>
            <person name="Brakhage A.A."/>
            <person name="Braus G.H."/>
            <person name="Fischer R."/>
            <person name="Frisvad J.C."/>
            <person name="Goldman G.H."/>
            <person name="Houbraken J."/>
            <person name="Oakley B."/>
            <person name="Pocsi I."/>
            <person name="Scazzocchio C."/>
            <person name="Seiboth B."/>
            <person name="vanKuyk P.A."/>
            <person name="Wortman J."/>
            <person name="Dyer P.S."/>
            <person name="Grigoriev I.V."/>
        </authorList>
    </citation>
    <scope>NUCLEOTIDE SEQUENCE [LARGE SCALE GENOMIC DNA]</scope>
    <source>
        <strain evidence="2">CBS 583.65</strain>
    </source>
</reference>
<dbReference type="EMBL" id="KV878136">
    <property type="protein sequence ID" value="OJJ06893.1"/>
    <property type="molecule type" value="Genomic_DNA"/>
</dbReference>
<accession>A0A1L9PZH7</accession>
<name>A0A1L9PZH7_ASPVE</name>